<evidence type="ECO:0000256" key="1">
    <source>
        <dbReference type="SAM" id="MobiDB-lite"/>
    </source>
</evidence>
<proteinExistence type="predicted"/>
<keyword evidence="2" id="KW-0732">Signal</keyword>
<gene>
    <name evidence="3" type="ORF">FHS38_005797</name>
</gene>
<sequence>MKSVPAFVVAVLCVMMVGAVAGTATADSGRADTRPTSSILPDGDSGWG</sequence>
<organism evidence="3 4">
    <name type="scientific">Streptomyces netropsis</name>
    <name type="common">Streptoverticillium netropsis</name>
    <dbReference type="NCBI Taxonomy" id="55404"/>
    <lineage>
        <taxon>Bacteria</taxon>
        <taxon>Bacillati</taxon>
        <taxon>Actinomycetota</taxon>
        <taxon>Actinomycetes</taxon>
        <taxon>Kitasatosporales</taxon>
        <taxon>Streptomycetaceae</taxon>
        <taxon>Streptomyces</taxon>
    </lineage>
</organism>
<feature type="region of interest" description="Disordered" evidence="1">
    <location>
        <begin position="25"/>
        <end position="48"/>
    </location>
</feature>
<name>A0A7W7LHD4_STRNE</name>
<feature type="signal peptide" evidence="2">
    <location>
        <begin position="1"/>
        <end position="26"/>
    </location>
</feature>
<evidence type="ECO:0000256" key="2">
    <source>
        <dbReference type="SAM" id="SignalP"/>
    </source>
</evidence>
<dbReference type="EMBL" id="JACHJG010000014">
    <property type="protein sequence ID" value="MBB4889721.1"/>
    <property type="molecule type" value="Genomic_DNA"/>
</dbReference>
<keyword evidence="4" id="KW-1185">Reference proteome</keyword>
<comment type="caution">
    <text evidence="3">The sequence shown here is derived from an EMBL/GenBank/DDBJ whole genome shotgun (WGS) entry which is preliminary data.</text>
</comment>
<dbReference type="AlphaFoldDB" id="A0A7W7LHD4"/>
<dbReference type="Proteomes" id="UP000556436">
    <property type="component" value="Unassembled WGS sequence"/>
</dbReference>
<protein>
    <submittedName>
        <fullName evidence="3">Uncharacterized protein</fullName>
    </submittedName>
</protein>
<reference evidence="3 4" key="1">
    <citation type="submission" date="2020-08" db="EMBL/GenBank/DDBJ databases">
        <title>Genomic Encyclopedia of Type Strains, Phase III (KMG-III): the genomes of soil and plant-associated and newly described type strains.</title>
        <authorList>
            <person name="Whitman W."/>
        </authorList>
    </citation>
    <scope>NUCLEOTIDE SEQUENCE [LARGE SCALE GENOMIC DNA]</scope>
    <source>
        <strain evidence="3 4">CECT 3265</strain>
    </source>
</reference>
<dbReference type="RefSeq" id="WP_184738381.1">
    <property type="nucleotide sequence ID" value="NZ_CP147867.1"/>
</dbReference>
<evidence type="ECO:0000313" key="3">
    <source>
        <dbReference type="EMBL" id="MBB4889721.1"/>
    </source>
</evidence>
<evidence type="ECO:0000313" key="4">
    <source>
        <dbReference type="Proteomes" id="UP000556436"/>
    </source>
</evidence>
<feature type="chain" id="PRO_5030992992" evidence="2">
    <location>
        <begin position="27"/>
        <end position="48"/>
    </location>
</feature>
<accession>A0A7W7LHD4</accession>